<dbReference type="FunFam" id="2.40.10.10:FF:000006">
    <property type="entry name" value="Serine proteinase stubble"/>
    <property type="match status" value="1"/>
</dbReference>
<keyword evidence="1 5" id="KW-0645">Protease</keyword>
<evidence type="ECO:0000259" key="6">
    <source>
        <dbReference type="PROSITE" id="PS50240"/>
    </source>
</evidence>
<organism evidence="7 8">
    <name type="scientific">Brachionus plicatilis</name>
    <name type="common">Marine rotifer</name>
    <name type="synonym">Brachionus muelleri</name>
    <dbReference type="NCBI Taxonomy" id="10195"/>
    <lineage>
        <taxon>Eukaryota</taxon>
        <taxon>Metazoa</taxon>
        <taxon>Spiralia</taxon>
        <taxon>Gnathifera</taxon>
        <taxon>Rotifera</taxon>
        <taxon>Eurotatoria</taxon>
        <taxon>Monogononta</taxon>
        <taxon>Pseudotrocha</taxon>
        <taxon>Ploima</taxon>
        <taxon>Brachionidae</taxon>
        <taxon>Brachionus</taxon>
    </lineage>
</organism>
<evidence type="ECO:0000313" key="8">
    <source>
        <dbReference type="Proteomes" id="UP000276133"/>
    </source>
</evidence>
<dbReference type="OrthoDB" id="10002959at2759"/>
<dbReference type="Pfam" id="PF00089">
    <property type="entry name" value="Trypsin"/>
    <property type="match status" value="1"/>
</dbReference>
<evidence type="ECO:0000256" key="1">
    <source>
        <dbReference type="ARBA" id="ARBA00022670"/>
    </source>
</evidence>
<dbReference type="CDD" id="cd00190">
    <property type="entry name" value="Tryp_SPc"/>
    <property type="match status" value="1"/>
</dbReference>
<dbReference type="PROSITE" id="PS00134">
    <property type="entry name" value="TRYPSIN_HIS"/>
    <property type="match status" value="1"/>
</dbReference>
<dbReference type="InterPro" id="IPR043504">
    <property type="entry name" value="Peptidase_S1_PA_chymotrypsin"/>
</dbReference>
<evidence type="ECO:0000313" key="7">
    <source>
        <dbReference type="EMBL" id="RNA44445.1"/>
    </source>
</evidence>
<name>A0A3M7T909_BRAPC</name>
<dbReference type="InterPro" id="IPR033116">
    <property type="entry name" value="TRYPSIN_SER"/>
</dbReference>
<gene>
    <name evidence="7" type="ORF">BpHYR1_010428</name>
</gene>
<dbReference type="InterPro" id="IPR018114">
    <property type="entry name" value="TRYPSIN_HIS"/>
</dbReference>
<evidence type="ECO:0000256" key="2">
    <source>
        <dbReference type="ARBA" id="ARBA00022801"/>
    </source>
</evidence>
<dbReference type="AlphaFoldDB" id="A0A3M7T909"/>
<dbReference type="EMBL" id="REGN01000101">
    <property type="protein sequence ID" value="RNA44445.1"/>
    <property type="molecule type" value="Genomic_DNA"/>
</dbReference>
<accession>A0A3M7T909</accession>
<keyword evidence="4" id="KW-1015">Disulfide bond</keyword>
<reference evidence="7 8" key="1">
    <citation type="journal article" date="2018" name="Sci. Rep.">
        <title>Genomic signatures of local adaptation to the degree of environmental predictability in rotifers.</title>
        <authorList>
            <person name="Franch-Gras L."/>
            <person name="Hahn C."/>
            <person name="Garcia-Roger E.M."/>
            <person name="Carmona M.J."/>
            <person name="Serra M."/>
            <person name="Gomez A."/>
        </authorList>
    </citation>
    <scope>NUCLEOTIDE SEQUENCE [LARGE SCALE GENOMIC DNA]</scope>
    <source>
        <strain evidence="7">HYR1</strain>
    </source>
</reference>
<evidence type="ECO:0000256" key="5">
    <source>
        <dbReference type="RuleBase" id="RU363034"/>
    </source>
</evidence>
<dbReference type="InterPro" id="IPR001254">
    <property type="entry name" value="Trypsin_dom"/>
</dbReference>
<evidence type="ECO:0000256" key="4">
    <source>
        <dbReference type="ARBA" id="ARBA00023157"/>
    </source>
</evidence>
<dbReference type="SUPFAM" id="SSF50494">
    <property type="entry name" value="Trypsin-like serine proteases"/>
    <property type="match status" value="1"/>
</dbReference>
<dbReference type="STRING" id="10195.A0A3M7T909"/>
<dbReference type="InterPro" id="IPR001314">
    <property type="entry name" value="Peptidase_S1A"/>
</dbReference>
<dbReference type="PANTHER" id="PTHR24252">
    <property type="entry name" value="ACROSIN-RELATED"/>
    <property type="match status" value="1"/>
</dbReference>
<comment type="caution">
    <text evidence="7">The sequence shown here is derived from an EMBL/GenBank/DDBJ whole genome shotgun (WGS) entry which is preliminary data.</text>
</comment>
<dbReference type="PANTHER" id="PTHR24252:SF7">
    <property type="entry name" value="HYALIN"/>
    <property type="match status" value="1"/>
</dbReference>
<dbReference type="Gene3D" id="2.40.10.10">
    <property type="entry name" value="Trypsin-like serine proteases"/>
    <property type="match status" value="1"/>
</dbReference>
<keyword evidence="8" id="KW-1185">Reference proteome</keyword>
<feature type="domain" description="Peptidase S1" evidence="6">
    <location>
        <begin position="57"/>
        <end position="289"/>
    </location>
</feature>
<dbReference type="GO" id="GO:0006508">
    <property type="term" value="P:proteolysis"/>
    <property type="evidence" value="ECO:0007669"/>
    <property type="project" value="UniProtKB-KW"/>
</dbReference>
<dbReference type="SMART" id="SM00020">
    <property type="entry name" value="Tryp_SPc"/>
    <property type="match status" value="1"/>
</dbReference>
<dbReference type="PROSITE" id="PS50240">
    <property type="entry name" value="TRYPSIN_DOM"/>
    <property type="match status" value="1"/>
</dbReference>
<protein>
    <submittedName>
        <fullName evidence="7">Serine protease 27-like</fullName>
    </submittedName>
</protein>
<dbReference type="PROSITE" id="PS00135">
    <property type="entry name" value="TRYPSIN_SER"/>
    <property type="match status" value="1"/>
</dbReference>
<keyword evidence="3 5" id="KW-0720">Serine protease</keyword>
<sequence>MVSNKNLVVLIFFKYFSIFQTQAFSRLKHNLKFKSSINPTQCGRRIDEIRQGRVNKIVGGQQADPEDWGWQIGLEIGGSFKCGGSLVNKEWIITAAHCIISNDLSRYTIKLGLHNRLSPESYSTTRKVSQIILHPNYDEKISRENDIALIKLISPVEYTDQILPICLPSLNYDFTNKMAWATGWGTLNSDGFPATNLMEVEMPILSNLDCMTKYLLTEGYYINTANSICAGEKGQGKDTCQGDSGGPLVVKVGERWQLAGITSWGIGCGDGGVYTKTTFYMDWILSYIQSNISFNL</sequence>
<evidence type="ECO:0000256" key="3">
    <source>
        <dbReference type="ARBA" id="ARBA00022825"/>
    </source>
</evidence>
<dbReference type="InterPro" id="IPR009003">
    <property type="entry name" value="Peptidase_S1_PA"/>
</dbReference>
<dbReference type="Proteomes" id="UP000276133">
    <property type="component" value="Unassembled WGS sequence"/>
</dbReference>
<dbReference type="PRINTS" id="PR00722">
    <property type="entry name" value="CHYMOTRYPSIN"/>
</dbReference>
<keyword evidence="2 5" id="KW-0378">Hydrolase</keyword>
<dbReference type="GO" id="GO:0004252">
    <property type="term" value="F:serine-type endopeptidase activity"/>
    <property type="evidence" value="ECO:0007669"/>
    <property type="project" value="InterPro"/>
</dbReference>
<proteinExistence type="predicted"/>